<comment type="caution">
    <text evidence="2">The sequence shown here is derived from an EMBL/GenBank/DDBJ whole genome shotgun (WGS) entry which is preliminary data.</text>
</comment>
<accession>A0AAV6Q8D9</accession>
<feature type="compositionally biased region" description="Polar residues" evidence="1">
    <location>
        <begin position="63"/>
        <end position="86"/>
    </location>
</feature>
<reference evidence="2 3" key="1">
    <citation type="journal article" date="2021" name="Sci. Rep.">
        <title>Chromosome anchoring in Senegalese sole (Solea senegalensis) reveals sex-associated markers and genome rearrangements in flatfish.</title>
        <authorList>
            <person name="Guerrero-Cozar I."/>
            <person name="Gomez-Garrido J."/>
            <person name="Berbel C."/>
            <person name="Martinez-Blanch J.F."/>
            <person name="Alioto T."/>
            <person name="Claros M.G."/>
            <person name="Gagnaire P.A."/>
            <person name="Manchado M."/>
        </authorList>
    </citation>
    <scope>NUCLEOTIDE SEQUENCE [LARGE SCALE GENOMIC DNA]</scope>
    <source>
        <strain evidence="2">Sse05_10M</strain>
    </source>
</reference>
<feature type="region of interest" description="Disordered" evidence="1">
    <location>
        <begin position="58"/>
        <end position="86"/>
    </location>
</feature>
<dbReference type="Proteomes" id="UP000693946">
    <property type="component" value="Linkage Group LG6"/>
</dbReference>
<evidence type="ECO:0000256" key="1">
    <source>
        <dbReference type="SAM" id="MobiDB-lite"/>
    </source>
</evidence>
<evidence type="ECO:0000313" key="2">
    <source>
        <dbReference type="EMBL" id="KAG7486200.1"/>
    </source>
</evidence>
<proteinExistence type="predicted"/>
<organism evidence="2 3">
    <name type="scientific">Solea senegalensis</name>
    <name type="common">Senegalese sole</name>
    <dbReference type="NCBI Taxonomy" id="28829"/>
    <lineage>
        <taxon>Eukaryota</taxon>
        <taxon>Metazoa</taxon>
        <taxon>Chordata</taxon>
        <taxon>Craniata</taxon>
        <taxon>Vertebrata</taxon>
        <taxon>Euteleostomi</taxon>
        <taxon>Actinopterygii</taxon>
        <taxon>Neopterygii</taxon>
        <taxon>Teleostei</taxon>
        <taxon>Neoteleostei</taxon>
        <taxon>Acanthomorphata</taxon>
        <taxon>Carangaria</taxon>
        <taxon>Pleuronectiformes</taxon>
        <taxon>Pleuronectoidei</taxon>
        <taxon>Soleidae</taxon>
        <taxon>Solea</taxon>
    </lineage>
</organism>
<dbReference type="AlphaFoldDB" id="A0AAV6Q8D9"/>
<keyword evidence="3" id="KW-1185">Reference proteome</keyword>
<protein>
    <submittedName>
        <fullName evidence="2">Uncharacterized protein</fullName>
    </submittedName>
</protein>
<dbReference type="EMBL" id="JAGKHQ010000018">
    <property type="protein sequence ID" value="KAG7486200.1"/>
    <property type="molecule type" value="Genomic_DNA"/>
</dbReference>
<gene>
    <name evidence="2" type="ORF">JOB18_027037</name>
</gene>
<sequence>MCNICTRETQTNLLPRSLISDSSFTCISTLRGSCVVKRCAVTRGDLCGSPTQSFGLVRHPQPELQQFTRSPKSPRGNNLSSVSMVQ</sequence>
<evidence type="ECO:0000313" key="3">
    <source>
        <dbReference type="Proteomes" id="UP000693946"/>
    </source>
</evidence>
<name>A0AAV6Q8D9_SOLSE</name>